<dbReference type="Pfam" id="PF05670">
    <property type="entry name" value="NFACT-R_1"/>
    <property type="match status" value="1"/>
</dbReference>
<dbReference type="GeneID" id="78276500"/>
<dbReference type="EMBL" id="MPKA01000135">
    <property type="protein sequence ID" value="OLU44019.1"/>
    <property type="molecule type" value="Genomic_DNA"/>
</dbReference>
<dbReference type="InterPro" id="IPR051608">
    <property type="entry name" value="RQC_Subunit_NEMF"/>
</dbReference>
<protein>
    <recommendedName>
        <fullName evidence="1">NFACT RNA-binding domain-containing protein</fullName>
    </recommendedName>
</protein>
<evidence type="ECO:0000313" key="2">
    <source>
        <dbReference type="EMBL" id="OLU44019.1"/>
    </source>
</evidence>
<dbReference type="Gene3D" id="2.30.310.10">
    <property type="entry name" value="ibrinogen binding protein from staphylococcus aureus domain"/>
    <property type="match status" value="1"/>
</dbReference>
<feature type="domain" description="NFACT RNA-binding" evidence="1">
    <location>
        <begin position="431"/>
        <end position="515"/>
    </location>
</feature>
<comment type="caution">
    <text evidence="2">The sequence shown here is derived from an EMBL/GenBank/DDBJ whole genome shotgun (WGS) entry which is preliminary data.</text>
</comment>
<reference evidence="2 3" key="1">
    <citation type="submission" date="2016-11" db="EMBL/GenBank/DDBJ databases">
        <title>Description of two novel members of the family Erysipelotrichaceae: Ileibacterium lipovorans gen. nov., sp. nov. and Dubosiella newyorkensis, gen. nov., sp. nov.</title>
        <authorList>
            <person name="Cox L.M."/>
            <person name="Sohn J."/>
            <person name="Tyrrell K.L."/>
            <person name="Citron D.M."/>
            <person name="Lawson P.A."/>
            <person name="Patel N.B."/>
            <person name="Iizumi T."/>
            <person name="Perez-Perez G.I."/>
            <person name="Goldstein E.J."/>
            <person name="Blaser M.J."/>
        </authorList>
    </citation>
    <scope>NUCLEOTIDE SEQUENCE [LARGE SCALE GENOMIC DNA]</scope>
    <source>
        <strain evidence="2 3">NYU-BL-A4</strain>
    </source>
</reference>
<sequence>MALDGLMLHCLSRQLKDLESGKIGKIQNLSEEEIVLHIHTQKLGNVRLIINVHSNTNRIYFHDHGLNTQPNPSNFVMVLRKYLSQGIVDSINQAGFDRILIFHIKGHNELGDAKDLKLYAELMGKYANLILVDEGGTIIDALKRIPVFENSKRLIHPGAKYMLPPQEKRYTIDRVKLEELDLDSPLTKQVQGFSPLLSKEYLYRLHQEEPLEEINDALFSSQNLYVYDEKNFHVLPLLHLQKEAKVYSLMDGLDKLYAYNEAKVRIKEQCGDVFRIVDQELNKHLKKLPKLESSLLSAKDYQKYQVYGDLLFAYMGTIEKEKIVTLPDFESGKDVKIPIDMRFDLKQNANKYYQKYHKMKRSLSILEEQIARCQEDIEYFTQLKEQLQHASWEDGLEIREELIKNKYLLPKKAAKGKKKPKRPHVLHLKVDEADIYVGKNNLQNNYITHHLGNKNDVWFHVKDYHGSHVLLKSEEVDESLIRMCAMLATYFSKGRHSSSVPVDYTTISQLKKVPGSKIGFVTMKSYKTIYIDPDESLVEHWIERYQVRS</sequence>
<dbReference type="Proteomes" id="UP000186705">
    <property type="component" value="Unassembled WGS sequence"/>
</dbReference>
<dbReference type="GO" id="GO:0043023">
    <property type="term" value="F:ribosomal large subunit binding"/>
    <property type="evidence" value="ECO:0007669"/>
    <property type="project" value="TreeGrafter"/>
</dbReference>
<evidence type="ECO:0000313" key="3">
    <source>
        <dbReference type="Proteomes" id="UP000186705"/>
    </source>
</evidence>
<dbReference type="GO" id="GO:0000049">
    <property type="term" value="F:tRNA binding"/>
    <property type="evidence" value="ECO:0007669"/>
    <property type="project" value="TreeGrafter"/>
</dbReference>
<dbReference type="GO" id="GO:0072344">
    <property type="term" value="P:rescue of stalled ribosome"/>
    <property type="evidence" value="ECO:0007669"/>
    <property type="project" value="TreeGrafter"/>
</dbReference>
<dbReference type="OrthoDB" id="9766163at2"/>
<name>A0A1U7NJS9_9FIRM</name>
<gene>
    <name evidence="2" type="ORF">BO225_11220</name>
</gene>
<dbReference type="RefSeq" id="WP_076342321.1">
    <property type="nucleotide sequence ID" value="NZ_CAMRDH010000038.1"/>
</dbReference>
<dbReference type="InterPro" id="IPR008532">
    <property type="entry name" value="NFACT_RNA-bd"/>
</dbReference>
<dbReference type="PANTHER" id="PTHR15239:SF6">
    <property type="entry name" value="RIBOSOME QUALITY CONTROL COMPLEX SUBUNIT NEMF"/>
    <property type="match status" value="1"/>
</dbReference>
<dbReference type="GO" id="GO:1990112">
    <property type="term" value="C:RQC complex"/>
    <property type="evidence" value="ECO:0007669"/>
    <property type="project" value="TreeGrafter"/>
</dbReference>
<dbReference type="AlphaFoldDB" id="A0A1U7NJS9"/>
<keyword evidence="3" id="KW-1185">Reference proteome</keyword>
<evidence type="ECO:0000259" key="1">
    <source>
        <dbReference type="Pfam" id="PF05670"/>
    </source>
</evidence>
<dbReference type="Pfam" id="PF05833">
    <property type="entry name" value="NFACT_N"/>
    <property type="match status" value="1"/>
</dbReference>
<dbReference type="PANTHER" id="PTHR15239">
    <property type="entry name" value="NUCLEAR EXPORT MEDIATOR FACTOR NEMF"/>
    <property type="match status" value="1"/>
</dbReference>
<dbReference type="STRING" id="1862672.BO225_11220"/>
<organism evidence="2 3">
    <name type="scientific">Dubosiella newyorkensis</name>
    <dbReference type="NCBI Taxonomy" id="1862672"/>
    <lineage>
        <taxon>Bacteria</taxon>
        <taxon>Bacillati</taxon>
        <taxon>Bacillota</taxon>
        <taxon>Erysipelotrichia</taxon>
        <taxon>Erysipelotrichales</taxon>
        <taxon>Erysipelotrichaceae</taxon>
        <taxon>Dubosiella</taxon>
    </lineage>
</organism>
<accession>A0A1U7NJS9</accession>
<proteinExistence type="predicted"/>